<reference evidence="6" key="1">
    <citation type="journal article" date="2021" name="PeerJ">
        <title>Extensive microbial diversity within the chicken gut microbiome revealed by metagenomics and culture.</title>
        <authorList>
            <person name="Gilroy R."/>
            <person name="Ravi A."/>
            <person name="Getino M."/>
            <person name="Pursley I."/>
            <person name="Horton D.L."/>
            <person name="Alikhan N.F."/>
            <person name="Baker D."/>
            <person name="Gharbi K."/>
            <person name="Hall N."/>
            <person name="Watson M."/>
            <person name="Adriaenssens E.M."/>
            <person name="Foster-Nyarko E."/>
            <person name="Jarju S."/>
            <person name="Secka A."/>
            <person name="Antonio M."/>
            <person name="Oren A."/>
            <person name="Chaudhuri R.R."/>
            <person name="La Ragione R."/>
            <person name="Hildebrand F."/>
            <person name="Pallen M.J."/>
        </authorList>
    </citation>
    <scope>NUCLEOTIDE SEQUENCE</scope>
    <source>
        <strain evidence="6">9264</strain>
    </source>
</reference>
<proteinExistence type="inferred from homology"/>
<organism evidence="6 7">
    <name type="scientific">Candidatus Paenalcaligenes intestinipullorum</name>
    <dbReference type="NCBI Taxonomy" id="2838718"/>
    <lineage>
        <taxon>Bacteria</taxon>
        <taxon>Pseudomonadati</taxon>
        <taxon>Pseudomonadota</taxon>
        <taxon>Betaproteobacteria</taxon>
        <taxon>Burkholderiales</taxon>
        <taxon>Alcaligenaceae</taxon>
        <taxon>Paenalcaligenes</taxon>
    </lineage>
</organism>
<sequence length="197" mass="21579">MHNQAEAAAPLLNQPKLTRAFYAQDDCAQVAQQLLNKILVVNHQGTLQAGRIVETEAYLGPKDLAAHSARGRTPRTQVMFGPPGHAYVYLIYGIHHCMNVVTGPEHSGTAVLLRGVEPVLNIDGPTNGPGRLCKSLGIDRNDYGADLCGSRLYILDAPEVPHEEIIVRPRIGVDYAGEWAKAPLRFYIKDNAYVSKK</sequence>
<comment type="similarity">
    <text evidence="1 5">Belongs to the DNA glycosylase MPG family.</text>
</comment>
<dbReference type="InterPro" id="IPR003180">
    <property type="entry name" value="MPG"/>
</dbReference>
<dbReference type="PANTHER" id="PTHR10429">
    <property type="entry name" value="DNA-3-METHYLADENINE GLYCOSYLASE"/>
    <property type="match status" value="1"/>
</dbReference>
<dbReference type="FunFam" id="3.10.300.10:FF:000001">
    <property type="entry name" value="Putative 3-methyladenine DNA glycosylase"/>
    <property type="match status" value="1"/>
</dbReference>
<evidence type="ECO:0000256" key="3">
    <source>
        <dbReference type="ARBA" id="ARBA00022801"/>
    </source>
</evidence>
<dbReference type="GO" id="GO:0003905">
    <property type="term" value="F:alkylbase DNA N-glycosylase activity"/>
    <property type="evidence" value="ECO:0007669"/>
    <property type="project" value="InterPro"/>
</dbReference>
<dbReference type="PANTHER" id="PTHR10429:SF0">
    <property type="entry name" value="DNA-3-METHYLADENINE GLYCOSYLASE"/>
    <property type="match status" value="1"/>
</dbReference>
<dbReference type="EMBL" id="DWUQ01000012">
    <property type="protein sequence ID" value="HJD43528.1"/>
    <property type="molecule type" value="Genomic_DNA"/>
</dbReference>
<dbReference type="InterPro" id="IPR036995">
    <property type="entry name" value="MPG_sf"/>
</dbReference>
<dbReference type="Gene3D" id="3.10.300.10">
    <property type="entry name" value="Methylpurine-DNA glycosylase (MPG)"/>
    <property type="match status" value="1"/>
</dbReference>
<dbReference type="Proteomes" id="UP000823889">
    <property type="component" value="Unassembled WGS sequence"/>
</dbReference>
<dbReference type="SUPFAM" id="SSF50486">
    <property type="entry name" value="FMT C-terminal domain-like"/>
    <property type="match status" value="1"/>
</dbReference>
<evidence type="ECO:0000313" key="6">
    <source>
        <dbReference type="EMBL" id="HJD43528.1"/>
    </source>
</evidence>
<reference evidence="6" key="2">
    <citation type="submission" date="2021-04" db="EMBL/GenBank/DDBJ databases">
        <authorList>
            <person name="Gilroy R."/>
        </authorList>
    </citation>
    <scope>NUCLEOTIDE SEQUENCE</scope>
    <source>
        <strain evidence="6">9264</strain>
    </source>
</reference>
<comment type="caution">
    <text evidence="6">The sequence shown here is derived from an EMBL/GenBank/DDBJ whole genome shotgun (WGS) entry which is preliminary data.</text>
</comment>
<evidence type="ECO:0000256" key="1">
    <source>
        <dbReference type="ARBA" id="ARBA00009232"/>
    </source>
</evidence>
<dbReference type="HAMAP" id="MF_00527">
    <property type="entry name" value="3MGH"/>
    <property type="match status" value="1"/>
</dbReference>
<name>A0A9D2REF1_9BURK</name>
<dbReference type="EC" id="3.2.2.-" evidence="5"/>
<evidence type="ECO:0000313" key="7">
    <source>
        <dbReference type="Proteomes" id="UP000823889"/>
    </source>
</evidence>
<keyword evidence="3 5" id="KW-0378">Hydrolase</keyword>
<gene>
    <name evidence="6" type="ORF">H9906_00680</name>
</gene>
<dbReference type="CDD" id="cd00540">
    <property type="entry name" value="AAG"/>
    <property type="match status" value="1"/>
</dbReference>
<dbReference type="AlphaFoldDB" id="A0A9D2REF1"/>
<dbReference type="NCBIfam" id="TIGR00567">
    <property type="entry name" value="3mg"/>
    <property type="match status" value="1"/>
</dbReference>
<dbReference type="InterPro" id="IPR011034">
    <property type="entry name" value="Formyl_transferase-like_C_sf"/>
</dbReference>
<keyword evidence="2 5" id="KW-0227">DNA damage</keyword>
<evidence type="ECO:0000256" key="4">
    <source>
        <dbReference type="ARBA" id="ARBA00023204"/>
    </source>
</evidence>
<dbReference type="GO" id="GO:0003677">
    <property type="term" value="F:DNA binding"/>
    <property type="evidence" value="ECO:0007669"/>
    <property type="project" value="InterPro"/>
</dbReference>
<evidence type="ECO:0000256" key="5">
    <source>
        <dbReference type="HAMAP-Rule" id="MF_00527"/>
    </source>
</evidence>
<dbReference type="Pfam" id="PF02245">
    <property type="entry name" value="Pur_DNA_glyco"/>
    <property type="match status" value="1"/>
</dbReference>
<keyword evidence="4 5" id="KW-0234">DNA repair</keyword>
<accession>A0A9D2REF1</accession>
<evidence type="ECO:0000256" key="2">
    <source>
        <dbReference type="ARBA" id="ARBA00022763"/>
    </source>
</evidence>
<dbReference type="GO" id="GO:0006284">
    <property type="term" value="P:base-excision repair"/>
    <property type="evidence" value="ECO:0007669"/>
    <property type="project" value="InterPro"/>
</dbReference>
<protein>
    <recommendedName>
        <fullName evidence="5">Putative 3-methyladenine DNA glycosylase</fullName>
        <ecNumber evidence="5">3.2.2.-</ecNumber>
    </recommendedName>
</protein>